<dbReference type="CDD" id="cd00833">
    <property type="entry name" value="PKS"/>
    <property type="match status" value="1"/>
</dbReference>
<keyword evidence="3 5" id="KW-0808">Transferase</keyword>
<dbReference type="PROSITE" id="PS52004">
    <property type="entry name" value="KS3_2"/>
    <property type="match status" value="1"/>
</dbReference>
<evidence type="ECO:0000259" key="7">
    <source>
        <dbReference type="PROSITE" id="PS52004"/>
    </source>
</evidence>
<dbReference type="SMART" id="SM00825">
    <property type="entry name" value="PKS_KS"/>
    <property type="match status" value="1"/>
</dbReference>
<dbReference type="Pfam" id="PF02801">
    <property type="entry name" value="Ketoacyl-synt_C"/>
    <property type="match status" value="1"/>
</dbReference>
<comment type="caution">
    <text evidence="8">The sequence shown here is derived from an EMBL/GenBank/DDBJ whole genome shotgun (WGS) entry which is preliminary data.</text>
</comment>
<comment type="function">
    <text evidence="4">Involved in production of the polyketide antibiotic thailandamide.</text>
</comment>
<dbReference type="InterPro" id="IPR016039">
    <property type="entry name" value="Thiolase-like"/>
</dbReference>
<evidence type="ECO:0000256" key="4">
    <source>
        <dbReference type="ARBA" id="ARBA00054155"/>
    </source>
</evidence>
<protein>
    <recommendedName>
        <fullName evidence="7">Ketosynthase family 3 (KS3) domain-containing protein</fullName>
    </recommendedName>
</protein>
<keyword evidence="2" id="KW-0597">Phosphoprotein</keyword>
<dbReference type="PANTHER" id="PTHR43775">
    <property type="entry name" value="FATTY ACID SYNTHASE"/>
    <property type="match status" value="1"/>
</dbReference>
<dbReference type="Gene3D" id="1.10.1240.100">
    <property type="match status" value="1"/>
</dbReference>
<sequence>MRKEEILKKLKSGRLSIIEAKQALLNLKKKNEQGSSPSQPGYSSLPEYKTAGRSEESMHIKQIEDQIDIKLKSNLVSKNEDNSIEKNSKGPVTSKSDEQGFAIIGLSCRFPGASNADEFWYNLKDGVDSITEIPEGRWSEKDWFNPDKNSLNTSYTKWGGFLDNVDKFDPLFFNISPAEAEFIEPQQRIFLEEAWKTFEDAGYSLEVLNEKKCGVFVGAIGGDYVKRLSEAALSTSGQALMGTSSAILAARISYFLNLTGPAVTIETACSSSLVAIHQACQSLNTGESDLALAGGVTLMLTPLLHIMTSQVGMPSPEGRCKTFDKSASGIVSGEGCGVVLLKRYNDAVRDNDNIYAVIKGSGINQDGKTNGITAPNRLSQLGLQTGVYAKFKINPRTISYVEAHGTATPLGDPIEVEALTDSFFEYTPDKQFCAIGSVKTNIGHTGWAAGVAGVIKAVLCLKNKKLVPSLHYQQSNENIDFENSPFYVNTKLKDWTTDDSSLRMAAVNSFGISGTNAHMVIEEAPQRVAQYPEFKKPSYLICLSAKTMKALDQRLKDLQGYLQRISRVVSSVSEKSLLANMSYTLLSGRSHFNHRCAIVVKDLIHLKETLRGAIEQKSAKNVLRNSIVRQDRKQIALKKYGNQLIETLSVSNEEDYQSYQDNLLALADLYAQGYELAWEPLFKEGIHLRIPLPTYPFARERYWVPERPKLLLREMAVCPYCIHYWGATHLI</sequence>
<dbReference type="Gene3D" id="3.40.47.10">
    <property type="match status" value="1"/>
</dbReference>
<dbReference type="GO" id="GO:0004312">
    <property type="term" value="F:fatty acid synthase activity"/>
    <property type="evidence" value="ECO:0007669"/>
    <property type="project" value="TreeGrafter"/>
</dbReference>
<dbReference type="GO" id="GO:0005886">
    <property type="term" value="C:plasma membrane"/>
    <property type="evidence" value="ECO:0007669"/>
    <property type="project" value="TreeGrafter"/>
</dbReference>
<evidence type="ECO:0000313" key="9">
    <source>
        <dbReference type="Proteomes" id="UP000218542"/>
    </source>
</evidence>
<dbReference type="GO" id="GO:0071770">
    <property type="term" value="P:DIM/DIP cell wall layer assembly"/>
    <property type="evidence" value="ECO:0007669"/>
    <property type="project" value="TreeGrafter"/>
</dbReference>
<dbReference type="EMBL" id="BAOS01000010">
    <property type="protein sequence ID" value="GAX60243.1"/>
    <property type="molecule type" value="Genomic_DNA"/>
</dbReference>
<evidence type="ECO:0000256" key="2">
    <source>
        <dbReference type="ARBA" id="ARBA00022553"/>
    </source>
</evidence>
<comment type="similarity">
    <text evidence="5">Belongs to the thiolase-like superfamily. Beta-ketoacyl-ACP synthases family.</text>
</comment>
<dbReference type="InterPro" id="IPR020841">
    <property type="entry name" value="PKS_Beta-ketoAc_synthase_dom"/>
</dbReference>
<reference evidence="9" key="1">
    <citation type="journal article" date="2017" name="Environ. Microbiol. Rep.">
        <title>Genetic Diversity of Marine Anaerobic Ammonium-Oxidizing Bacteria as Revealed by Genomic and Proteomic Analyses of 'Candidatus Scalindua japonica'.</title>
        <authorList>
            <person name="Oshiki M."/>
            <person name="Mizuto K."/>
            <person name="Kimura Z."/>
            <person name="Kindaichi T."/>
            <person name="Satoh H."/>
            <person name="Okabe S."/>
        </authorList>
    </citation>
    <scope>NUCLEOTIDE SEQUENCE [LARGE SCALE GENOMIC DNA]</scope>
    <source>
        <strain evidence="9">husup-a2</strain>
    </source>
</reference>
<accession>A0A286TWG9</accession>
<dbReference type="InterPro" id="IPR018201">
    <property type="entry name" value="Ketoacyl_synth_AS"/>
</dbReference>
<evidence type="ECO:0000313" key="8">
    <source>
        <dbReference type="EMBL" id="GAX60243.1"/>
    </source>
</evidence>
<feature type="compositionally biased region" description="Low complexity" evidence="6">
    <location>
        <begin position="33"/>
        <end position="44"/>
    </location>
</feature>
<feature type="domain" description="Ketosynthase family 3 (KS3)" evidence="7">
    <location>
        <begin position="98"/>
        <end position="523"/>
    </location>
</feature>
<feature type="region of interest" description="Disordered" evidence="6">
    <location>
        <begin position="28"/>
        <end position="57"/>
    </location>
</feature>
<name>A0A286TWG9_9BACT</name>
<dbReference type="Proteomes" id="UP000218542">
    <property type="component" value="Unassembled WGS sequence"/>
</dbReference>
<dbReference type="PANTHER" id="PTHR43775:SF37">
    <property type="entry name" value="SI:DKEY-61P9.11"/>
    <property type="match status" value="1"/>
</dbReference>
<dbReference type="OrthoDB" id="219272at2"/>
<keyword evidence="1" id="KW-0596">Phosphopantetheine</keyword>
<organism evidence="8 9">
    <name type="scientific">Candidatus Scalindua japonica</name>
    <dbReference type="NCBI Taxonomy" id="1284222"/>
    <lineage>
        <taxon>Bacteria</taxon>
        <taxon>Pseudomonadati</taxon>
        <taxon>Planctomycetota</taxon>
        <taxon>Candidatus Brocadiia</taxon>
        <taxon>Candidatus Brocadiales</taxon>
        <taxon>Candidatus Scalinduaceae</taxon>
        <taxon>Candidatus Scalindua</taxon>
    </lineage>
</organism>
<dbReference type="PROSITE" id="PS00606">
    <property type="entry name" value="KS3_1"/>
    <property type="match status" value="1"/>
</dbReference>
<dbReference type="InterPro" id="IPR014030">
    <property type="entry name" value="Ketoacyl_synth_N"/>
</dbReference>
<dbReference type="GO" id="GO:0006633">
    <property type="term" value="P:fatty acid biosynthetic process"/>
    <property type="evidence" value="ECO:0007669"/>
    <property type="project" value="InterPro"/>
</dbReference>
<evidence type="ECO:0000256" key="3">
    <source>
        <dbReference type="ARBA" id="ARBA00022679"/>
    </source>
</evidence>
<dbReference type="InterPro" id="IPR050091">
    <property type="entry name" value="PKS_NRPS_Biosynth_Enz"/>
</dbReference>
<evidence type="ECO:0000256" key="5">
    <source>
        <dbReference type="RuleBase" id="RU003694"/>
    </source>
</evidence>
<dbReference type="InterPro" id="IPR014031">
    <property type="entry name" value="Ketoacyl_synth_C"/>
</dbReference>
<dbReference type="Pfam" id="PF22621">
    <property type="entry name" value="CurL-like_PKS_C"/>
    <property type="match status" value="1"/>
</dbReference>
<dbReference type="Pfam" id="PF00109">
    <property type="entry name" value="ketoacyl-synt"/>
    <property type="match status" value="1"/>
</dbReference>
<dbReference type="SUPFAM" id="SSF53901">
    <property type="entry name" value="Thiolase-like"/>
    <property type="match status" value="1"/>
</dbReference>
<dbReference type="AlphaFoldDB" id="A0A286TWG9"/>
<evidence type="ECO:0000256" key="1">
    <source>
        <dbReference type="ARBA" id="ARBA00022450"/>
    </source>
</evidence>
<dbReference type="GO" id="GO:0005737">
    <property type="term" value="C:cytoplasm"/>
    <property type="evidence" value="ECO:0007669"/>
    <property type="project" value="TreeGrafter"/>
</dbReference>
<keyword evidence="9" id="KW-1185">Reference proteome</keyword>
<dbReference type="FunFam" id="3.40.47.10:FF:000019">
    <property type="entry name" value="Polyketide synthase type I"/>
    <property type="match status" value="1"/>
</dbReference>
<evidence type="ECO:0000256" key="6">
    <source>
        <dbReference type="SAM" id="MobiDB-lite"/>
    </source>
</evidence>
<gene>
    <name evidence="8" type="ORF">SCALIN_C10_0003</name>
</gene>
<dbReference type="GO" id="GO:0004315">
    <property type="term" value="F:3-oxoacyl-[acyl-carrier-protein] synthase activity"/>
    <property type="evidence" value="ECO:0007669"/>
    <property type="project" value="InterPro"/>
</dbReference>
<proteinExistence type="inferred from homology"/>